<dbReference type="AlphaFoldDB" id="A0AAV0AH57"/>
<protein>
    <submittedName>
        <fullName evidence="2">Uncharacterized protein</fullName>
    </submittedName>
</protein>
<evidence type="ECO:0000256" key="1">
    <source>
        <dbReference type="SAM" id="MobiDB-lite"/>
    </source>
</evidence>
<sequence>MVNLDIMHNLILGALKDHATHKLRIPEVTWKHSYHEILTHNSSEALNSDSEYEVISKREVLDLKKNSMKRSQTQDLRSTADPSFTPKVLHHSSYPGIPTSVITERYDDEDLNYIPLTDSDSNDSDIDLNEIQKFQIHGPRLGLLREIIKQKSIPKNIGAASHGNLKAAEWSIQIQPYRSTCKDPSGTAELKAWPLLPPEWPQGLLHQGPEAPPVIKKF</sequence>
<accession>A0AAV0AH57</accession>
<proteinExistence type="predicted"/>
<gene>
    <name evidence="2" type="ORF">PPACK8108_LOCUS1183</name>
</gene>
<feature type="region of interest" description="Disordered" evidence="1">
    <location>
        <begin position="66"/>
        <end position="89"/>
    </location>
</feature>
<keyword evidence="3" id="KW-1185">Reference proteome</keyword>
<evidence type="ECO:0000313" key="2">
    <source>
        <dbReference type="EMBL" id="CAH7666826.1"/>
    </source>
</evidence>
<dbReference type="EMBL" id="CALTRL010000161">
    <property type="protein sequence ID" value="CAH7666826.1"/>
    <property type="molecule type" value="Genomic_DNA"/>
</dbReference>
<name>A0AAV0AH57_PHAPC</name>
<feature type="compositionally biased region" description="Polar residues" evidence="1">
    <location>
        <begin position="69"/>
        <end position="82"/>
    </location>
</feature>
<dbReference type="Proteomes" id="UP001153365">
    <property type="component" value="Unassembled WGS sequence"/>
</dbReference>
<evidence type="ECO:0000313" key="3">
    <source>
        <dbReference type="Proteomes" id="UP001153365"/>
    </source>
</evidence>
<organism evidence="2 3">
    <name type="scientific">Phakopsora pachyrhizi</name>
    <name type="common">Asian soybean rust disease fungus</name>
    <dbReference type="NCBI Taxonomy" id="170000"/>
    <lineage>
        <taxon>Eukaryota</taxon>
        <taxon>Fungi</taxon>
        <taxon>Dikarya</taxon>
        <taxon>Basidiomycota</taxon>
        <taxon>Pucciniomycotina</taxon>
        <taxon>Pucciniomycetes</taxon>
        <taxon>Pucciniales</taxon>
        <taxon>Phakopsoraceae</taxon>
        <taxon>Phakopsora</taxon>
    </lineage>
</organism>
<comment type="caution">
    <text evidence="2">The sequence shown here is derived from an EMBL/GenBank/DDBJ whole genome shotgun (WGS) entry which is preliminary data.</text>
</comment>
<reference evidence="2" key="1">
    <citation type="submission" date="2022-06" db="EMBL/GenBank/DDBJ databases">
        <authorList>
            <consortium name="SYNGENTA / RWTH Aachen University"/>
        </authorList>
    </citation>
    <scope>NUCLEOTIDE SEQUENCE</scope>
</reference>